<feature type="domain" description="DUF2344" evidence="1">
    <location>
        <begin position="2"/>
        <end position="184"/>
    </location>
</feature>
<reference evidence="2" key="2">
    <citation type="journal article" date="2021" name="PeerJ">
        <title>Extensive microbial diversity within the chicken gut microbiome revealed by metagenomics and culture.</title>
        <authorList>
            <person name="Gilroy R."/>
            <person name="Ravi A."/>
            <person name="Getino M."/>
            <person name="Pursley I."/>
            <person name="Horton D.L."/>
            <person name="Alikhan N.F."/>
            <person name="Baker D."/>
            <person name="Gharbi K."/>
            <person name="Hall N."/>
            <person name="Watson M."/>
            <person name="Adriaenssens E.M."/>
            <person name="Foster-Nyarko E."/>
            <person name="Jarju S."/>
            <person name="Secka A."/>
            <person name="Antonio M."/>
            <person name="Oren A."/>
            <person name="Chaudhuri R.R."/>
            <person name="La Ragione R."/>
            <person name="Hildebrand F."/>
            <person name="Pallen M.J."/>
        </authorList>
    </citation>
    <scope>NUCLEOTIDE SEQUENCE</scope>
    <source>
        <strain evidence="2">E3-2379</strain>
    </source>
</reference>
<proteinExistence type="predicted"/>
<dbReference type="NCBIfam" id="TIGR03936">
    <property type="entry name" value="sam_1_link_chp"/>
    <property type="match status" value="1"/>
</dbReference>
<evidence type="ECO:0000313" key="2">
    <source>
        <dbReference type="EMBL" id="MBO8462948.1"/>
    </source>
</evidence>
<accession>A0A9D9N7E7</accession>
<dbReference type="Proteomes" id="UP000823618">
    <property type="component" value="Unassembled WGS sequence"/>
</dbReference>
<evidence type="ECO:0000313" key="3">
    <source>
        <dbReference type="Proteomes" id="UP000823618"/>
    </source>
</evidence>
<organism evidence="2 3">
    <name type="scientific">Candidatus Scybalomonas excrementavium</name>
    <dbReference type="NCBI Taxonomy" id="2840943"/>
    <lineage>
        <taxon>Bacteria</taxon>
        <taxon>Bacillati</taxon>
        <taxon>Bacillota</taxon>
        <taxon>Clostridia</taxon>
        <taxon>Lachnospirales</taxon>
        <taxon>Lachnospiraceae</taxon>
        <taxon>Lachnospiraceae incertae sedis</taxon>
        <taxon>Candidatus Scybalomonas</taxon>
    </lineage>
</organism>
<reference evidence="2" key="1">
    <citation type="submission" date="2020-10" db="EMBL/GenBank/DDBJ databases">
        <authorList>
            <person name="Gilroy R."/>
        </authorList>
    </citation>
    <scope>NUCLEOTIDE SEQUENCE</scope>
    <source>
        <strain evidence="2">E3-2379</strain>
    </source>
</reference>
<sequence length="242" mass="27933">MKVRIKFTKTGSLKFIGHLDVMRYFQKAFRRAEVEVAYSKGFSPHQLLSFAAPLGIGLTSDGEYLDAEFDAVDTSEQMLKRINDVMVEELHILEFKELPEGAENAMASVAGSDYLLTIRDGYYNNHTFFDKLDDFFQKEEILMMKKTKKSEKEVDIRPMLYALERRGEQIYMKLATGSVANLKPETVMMALCKECNIEYEPFGTMTHRLETYMWNPENENELIPLGAVGHDIMEPKREQVNE</sequence>
<dbReference type="Pfam" id="PF10105">
    <property type="entry name" value="DUF2344"/>
    <property type="match status" value="1"/>
</dbReference>
<dbReference type="AlphaFoldDB" id="A0A9D9N7E7"/>
<protein>
    <submittedName>
        <fullName evidence="2">DUF2344 domain-containing protein</fullName>
    </submittedName>
</protein>
<gene>
    <name evidence="2" type="ORF">IAC13_03330</name>
</gene>
<name>A0A9D9N7E7_9FIRM</name>
<dbReference type="InterPro" id="IPR018768">
    <property type="entry name" value="DUF2344"/>
</dbReference>
<evidence type="ECO:0000259" key="1">
    <source>
        <dbReference type="Pfam" id="PF10105"/>
    </source>
</evidence>
<comment type="caution">
    <text evidence="2">The sequence shown here is derived from an EMBL/GenBank/DDBJ whole genome shotgun (WGS) entry which is preliminary data.</text>
</comment>
<dbReference type="EMBL" id="JADIML010000092">
    <property type="protein sequence ID" value="MBO8462948.1"/>
    <property type="molecule type" value="Genomic_DNA"/>
</dbReference>